<comment type="caution">
    <text evidence="1">The sequence shown here is derived from an EMBL/GenBank/DDBJ whole genome shotgun (WGS) entry which is preliminary data.</text>
</comment>
<evidence type="ECO:0000313" key="1">
    <source>
        <dbReference type="EMBL" id="PRY44332.1"/>
    </source>
</evidence>
<evidence type="ECO:0000313" key="2">
    <source>
        <dbReference type="Proteomes" id="UP000239210"/>
    </source>
</evidence>
<dbReference type="EMBL" id="PVTG01000016">
    <property type="protein sequence ID" value="PRY44332.1"/>
    <property type="molecule type" value="Genomic_DNA"/>
</dbReference>
<proteinExistence type="predicted"/>
<gene>
    <name evidence="1" type="ORF">LY71_11610</name>
</gene>
<dbReference type="Proteomes" id="UP000239210">
    <property type="component" value="Unassembled WGS sequence"/>
</dbReference>
<protein>
    <submittedName>
        <fullName evidence="1">Uncharacterized protein</fullName>
    </submittedName>
</protein>
<accession>A0A2T0TF75</accession>
<name>A0A2T0TF75_9ACTN</name>
<dbReference type="AlphaFoldDB" id="A0A2T0TF75"/>
<reference evidence="1 2" key="1">
    <citation type="submission" date="2018-03" db="EMBL/GenBank/DDBJ databases">
        <title>Genomic Encyclopedia of Archaeal and Bacterial Type Strains, Phase II (KMG-II): from individual species to whole genera.</title>
        <authorList>
            <person name="Goeker M."/>
        </authorList>
    </citation>
    <scope>NUCLEOTIDE SEQUENCE [LARGE SCALE GENOMIC DNA]</scope>
    <source>
        <strain evidence="1 2">DSM 45416</strain>
    </source>
</reference>
<sequence>MSEEKPPAHLRGVSHIVTSSQIKAANRALNALPKPPAVFDVMPSLVPALPKFTVPQVAEMHANLVRNLAPALPKFTVPQVAEMHANLVRNLAPALPKFTVPQVAEMHANLVRNLAPALPKFTVPQVAEMHANLVRNLAPALPKFTVSQVAEMQATFLRNLIPKIEIPRAAFDFVPRLVSDMLPHWTNVHDWLSTSLRIWRDLADVGKASAAWARRALRAARAARDAVLHGRWDLVRAFLREWLDLRHPEDAHLQAAADALLDPGWKPDEVDVWAVPGLLADLRRETVSGARRHRPVYETQINGRAVGLLDRPIARADGTVGTALDQVRDEVPVPEPADYGFHDDRLNRVLALMTPDEGKVCLAHPGPGCTWADAAVIAGFPP</sequence>
<keyword evidence="2" id="KW-1185">Reference proteome</keyword>
<organism evidence="1 2">
    <name type="scientific">Geodermatophilus tzadiensis</name>
    <dbReference type="NCBI Taxonomy" id="1137988"/>
    <lineage>
        <taxon>Bacteria</taxon>
        <taxon>Bacillati</taxon>
        <taxon>Actinomycetota</taxon>
        <taxon>Actinomycetes</taxon>
        <taxon>Geodermatophilales</taxon>
        <taxon>Geodermatophilaceae</taxon>
        <taxon>Geodermatophilus</taxon>
    </lineage>
</organism>